<dbReference type="InterPro" id="IPR004484">
    <property type="entry name" value="CbiA/CobB_synth"/>
</dbReference>
<dbReference type="Pfam" id="PF07685">
    <property type="entry name" value="GATase_3"/>
    <property type="match status" value="1"/>
</dbReference>
<feature type="site" description="Increases nucleophilicity of active site Cys" evidence="8">
    <location>
        <position position="444"/>
    </location>
</feature>
<comment type="function">
    <text evidence="8">Catalyzes the ATP-dependent amidation of the two carboxylate groups at positions a and c of cobyrinate, using either L-glutamine or ammonia as the nitrogen source.</text>
</comment>
<name>A0ABM7P7Q6_9BACT</name>
<dbReference type="InterPro" id="IPR027417">
    <property type="entry name" value="P-loop_NTPase"/>
</dbReference>
<evidence type="ECO:0000259" key="9">
    <source>
        <dbReference type="Pfam" id="PF01656"/>
    </source>
</evidence>
<dbReference type="SUPFAM" id="SSF52317">
    <property type="entry name" value="Class I glutamine amidotransferase-like"/>
    <property type="match status" value="1"/>
</dbReference>
<dbReference type="NCBIfam" id="TIGR00379">
    <property type="entry name" value="cobB"/>
    <property type="match status" value="1"/>
</dbReference>
<feature type="active site" description="Nucleophile" evidence="8">
    <location>
        <position position="340"/>
    </location>
</feature>
<dbReference type="CDD" id="cd05388">
    <property type="entry name" value="CobB_N"/>
    <property type="match status" value="1"/>
</dbReference>
<comment type="catalytic activity">
    <reaction evidence="8">
        <text>cob(II)yrinate + 2 L-glutamine + 2 ATP + 2 H2O = cob(II)yrinate a,c diamide + 2 L-glutamate + 2 ADP + 2 phosphate + 2 H(+)</text>
        <dbReference type="Rhea" id="RHEA:26289"/>
        <dbReference type="ChEBI" id="CHEBI:15377"/>
        <dbReference type="ChEBI" id="CHEBI:15378"/>
        <dbReference type="ChEBI" id="CHEBI:29985"/>
        <dbReference type="ChEBI" id="CHEBI:30616"/>
        <dbReference type="ChEBI" id="CHEBI:43474"/>
        <dbReference type="ChEBI" id="CHEBI:58359"/>
        <dbReference type="ChEBI" id="CHEBI:58537"/>
        <dbReference type="ChEBI" id="CHEBI:58894"/>
        <dbReference type="ChEBI" id="CHEBI:456216"/>
        <dbReference type="EC" id="6.3.5.11"/>
    </reaction>
</comment>
<keyword evidence="7 8" id="KW-0315">Glutamine amidotransferase</keyword>
<evidence type="ECO:0000256" key="2">
    <source>
        <dbReference type="ARBA" id="ARBA00022573"/>
    </source>
</evidence>
<dbReference type="InterPro" id="IPR029062">
    <property type="entry name" value="Class_I_gatase-like"/>
</dbReference>
<dbReference type="PANTHER" id="PTHR43873:SF1">
    <property type="entry name" value="COBYRINATE A,C-DIAMIDE SYNTHASE"/>
    <property type="match status" value="1"/>
</dbReference>
<dbReference type="Pfam" id="PF01656">
    <property type="entry name" value="CbiA"/>
    <property type="match status" value="1"/>
</dbReference>
<comment type="domain">
    <text evidence="8">Comprises of two domains. The C-terminal domain contains the binding site for glutamine and catalyzes the hydrolysis of this substrate to glutamate and ammonia. The N-terminal domain is anticipated to bind ATP and cobyrinate and catalyzes the ultimate synthesis of the diamide product. The ammonia produced via the glutaminase domain is probably translocated to the adjacent domain via a molecular tunnel, where it reacts with an activated intermediate.</text>
</comment>
<keyword evidence="4 8" id="KW-0547">Nucleotide-binding</keyword>
<proteinExistence type="inferred from homology"/>
<keyword evidence="2 8" id="KW-0169">Cobalamin biosynthesis</keyword>
<dbReference type="EMBL" id="AP024485">
    <property type="protein sequence ID" value="BCS89501.1"/>
    <property type="molecule type" value="Genomic_DNA"/>
</dbReference>
<feature type="domain" description="CobB/CobQ-like glutamine amidotransferase" evidence="10">
    <location>
        <begin position="258"/>
        <end position="448"/>
    </location>
</feature>
<dbReference type="InterPro" id="IPR002586">
    <property type="entry name" value="CobQ/CobB/MinD/ParA_Nub-bd_dom"/>
</dbReference>
<dbReference type="PROSITE" id="PS51274">
    <property type="entry name" value="GATASE_COBBQ"/>
    <property type="match status" value="1"/>
</dbReference>
<evidence type="ECO:0000256" key="3">
    <source>
        <dbReference type="ARBA" id="ARBA00022598"/>
    </source>
</evidence>
<dbReference type="PANTHER" id="PTHR43873">
    <property type="entry name" value="COBYRINATE A,C-DIAMIDE SYNTHASE"/>
    <property type="match status" value="1"/>
</dbReference>
<evidence type="ECO:0000256" key="4">
    <source>
        <dbReference type="ARBA" id="ARBA00022741"/>
    </source>
</evidence>
<feature type="domain" description="CobQ/CobB/MinD/ParA nucleotide binding" evidence="9">
    <location>
        <begin position="13"/>
        <end position="187"/>
    </location>
</feature>
<evidence type="ECO:0000313" key="11">
    <source>
        <dbReference type="EMBL" id="BCS89501.1"/>
    </source>
</evidence>
<evidence type="ECO:0000256" key="8">
    <source>
        <dbReference type="HAMAP-Rule" id="MF_00027"/>
    </source>
</evidence>
<keyword evidence="3 8" id="KW-0436">Ligase</keyword>
<dbReference type="InterPro" id="IPR011698">
    <property type="entry name" value="GATase_3"/>
</dbReference>
<accession>A0ABM7P7Q6</accession>
<keyword evidence="6 8" id="KW-0460">Magnesium</keyword>
<dbReference type="HAMAP" id="MF_00027">
    <property type="entry name" value="CobB_CbiA"/>
    <property type="match status" value="1"/>
</dbReference>
<dbReference type="SUPFAM" id="SSF52540">
    <property type="entry name" value="P-loop containing nucleoside triphosphate hydrolases"/>
    <property type="match status" value="1"/>
</dbReference>
<comment type="pathway">
    <text evidence="8">Cofactor biosynthesis; adenosylcobalamin biosynthesis; cob(II)yrinate a,c-diamide from sirohydrochlorin (anaerobic route): step 10/10.</text>
</comment>
<comment type="similarity">
    <text evidence="8">Belongs to the CobB/CbiA family.</text>
</comment>
<keyword evidence="5 8" id="KW-0067">ATP-binding</keyword>
<evidence type="ECO:0000256" key="7">
    <source>
        <dbReference type="ARBA" id="ARBA00022962"/>
    </source>
</evidence>
<sequence>MGSIIVHTFLSRIVLAGLSGGTGKTIVSLALARAFSRAGKKVAPFKKGPDYIDAKWLGLAAKSPCSNLDPFFHSSEAIRSLFFHKSQGFDVSLIEGNRGLFDGKDEQGSCSTAELARVLDAPVILAIDCTKMTRTVAAIVQGCVHFEKGVNLAGVILNRTAGERHRSILKKSIETHTDVPVLGMLPKIGENPIPERHMGLMSDQEYTGSGHDALDALADMAEEWLDMDAILKVAESASDFGPVTQPIFSGQPAAKSVRIGYVHDAALWFYYPENLEALEHAGAEMVRVSLLDDTPWPELDGLYLGGGFPEVFCSEIAANSSILKHIYALAESGLPIYAECGGFMVLCDSLQIEGASHKMAGVFPLSTSFCPRPQGLGYTEAEVIAENPFYPVGSTIQGHEFHYSMCVSDNAPDLEFGLRMRRGKGSAIGHDGFLYKNTMAGYNHIHALAVPGWAERFVAAARKHQS</sequence>
<gene>
    <name evidence="11" type="primary">cobB-1</name>
    <name evidence="8" type="synonym">cbiA</name>
    <name evidence="11" type="ORF">PSDVSF_27430</name>
</gene>
<dbReference type="CDD" id="cd03130">
    <property type="entry name" value="GATase1_CobB"/>
    <property type="match status" value="1"/>
</dbReference>
<comment type="cofactor">
    <cofactor evidence="1 8">
        <name>Mg(2+)</name>
        <dbReference type="ChEBI" id="CHEBI:18420"/>
    </cofactor>
</comment>
<reference evidence="11" key="1">
    <citation type="journal article" date="2022" name="Arch. Microbiol.">
        <title>Pseudodesulfovibrio sediminis sp. nov., a mesophilic and neutrophilic sulfate-reducing bacterium isolated from sediment of a brackish lake.</title>
        <authorList>
            <person name="Takahashi A."/>
            <person name="Kojima H."/>
            <person name="Watanabe M."/>
            <person name="Fukui M."/>
        </authorList>
    </citation>
    <scope>NUCLEOTIDE SEQUENCE</scope>
    <source>
        <strain evidence="11">SF6</strain>
    </source>
</reference>
<keyword evidence="12" id="KW-1185">Reference proteome</keyword>
<dbReference type="RefSeq" id="WP_229591472.1">
    <property type="nucleotide sequence ID" value="NZ_AP024485.1"/>
</dbReference>
<evidence type="ECO:0000256" key="1">
    <source>
        <dbReference type="ARBA" id="ARBA00001946"/>
    </source>
</evidence>
<evidence type="ECO:0000259" key="10">
    <source>
        <dbReference type="Pfam" id="PF07685"/>
    </source>
</evidence>
<evidence type="ECO:0000313" key="12">
    <source>
        <dbReference type="Proteomes" id="UP001053296"/>
    </source>
</evidence>
<dbReference type="Gene3D" id="3.40.50.880">
    <property type="match status" value="1"/>
</dbReference>
<dbReference type="NCBIfam" id="NF002204">
    <property type="entry name" value="PRK01077.1"/>
    <property type="match status" value="1"/>
</dbReference>
<protein>
    <recommendedName>
        <fullName evidence="8">Cobyrinate a,c-diamide synthase</fullName>
        <ecNumber evidence="8">6.3.5.11</ecNumber>
    </recommendedName>
    <alternativeName>
        <fullName evidence="8">Cobyrinic acid a,c-diamide synthetase</fullName>
    </alternativeName>
</protein>
<dbReference type="EC" id="6.3.5.11" evidence="8"/>
<dbReference type="Gene3D" id="3.40.50.300">
    <property type="entry name" value="P-loop containing nucleotide triphosphate hydrolases"/>
    <property type="match status" value="2"/>
</dbReference>
<evidence type="ECO:0000256" key="5">
    <source>
        <dbReference type="ARBA" id="ARBA00022840"/>
    </source>
</evidence>
<evidence type="ECO:0000256" key="6">
    <source>
        <dbReference type="ARBA" id="ARBA00022842"/>
    </source>
</evidence>
<organism evidence="11 12">
    <name type="scientific">Pseudodesulfovibrio sediminis</name>
    <dbReference type="NCBI Taxonomy" id="2810563"/>
    <lineage>
        <taxon>Bacteria</taxon>
        <taxon>Pseudomonadati</taxon>
        <taxon>Thermodesulfobacteriota</taxon>
        <taxon>Desulfovibrionia</taxon>
        <taxon>Desulfovibrionales</taxon>
        <taxon>Desulfovibrionaceae</taxon>
    </lineage>
</organism>
<comment type="miscellaneous">
    <text evidence="8">The a and c carboxylates of cobyrinate are activated for nucleophilic attack via formation of a phosphorylated intermediate by ATP. CbiA catalyzes first the amidation of the c-carboxylate, and then that of the a-carboxylate.</text>
</comment>
<dbReference type="Proteomes" id="UP001053296">
    <property type="component" value="Chromosome"/>
</dbReference>